<organism evidence="2">
    <name type="scientific">uncultured Thiotrichaceae bacterium</name>
    <dbReference type="NCBI Taxonomy" id="298394"/>
    <lineage>
        <taxon>Bacteria</taxon>
        <taxon>Pseudomonadati</taxon>
        <taxon>Pseudomonadota</taxon>
        <taxon>Gammaproteobacteria</taxon>
        <taxon>Thiotrichales</taxon>
        <taxon>Thiotrichaceae</taxon>
        <taxon>environmental samples</taxon>
    </lineage>
</organism>
<gene>
    <name evidence="2" type="ORF">HELGO_WM23576</name>
</gene>
<dbReference type="AlphaFoldDB" id="A0A6S6UDT2"/>
<reference evidence="2" key="1">
    <citation type="submission" date="2020-01" db="EMBL/GenBank/DDBJ databases">
        <authorList>
            <person name="Meier V. D."/>
            <person name="Meier V D."/>
        </authorList>
    </citation>
    <scope>NUCLEOTIDE SEQUENCE</scope>
    <source>
        <strain evidence="2">HLG_WM_MAG_07</strain>
    </source>
</reference>
<sequence length="48" mass="5778">MPKFDQRVEELLAKHPSLTKEEVIKIVTEKNERKKKKRAEKKDRSRSN</sequence>
<evidence type="ECO:0000256" key="1">
    <source>
        <dbReference type="SAM" id="MobiDB-lite"/>
    </source>
</evidence>
<proteinExistence type="predicted"/>
<evidence type="ECO:0000313" key="2">
    <source>
        <dbReference type="EMBL" id="CAA6825049.1"/>
    </source>
</evidence>
<accession>A0A6S6UDT2</accession>
<feature type="region of interest" description="Disordered" evidence="1">
    <location>
        <begin position="29"/>
        <end position="48"/>
    </location>
</feature>
<protein>
    <submittedName>
        <fullName evidence="2">Uncharacterized protein</fullName>
    </submittedName>
</protein>
<name>A0A6S6UDT2_9GAMM</name>
<dbReference type="EMBL" id="CACVAY010000124">
    <property type="protein sequence ID" value="CAA6825049.1"/>
    <property type="molecule type" value="Genomic_DNA"/>
</dbReference>